<dbReference type="InterPro" id="IPR000073">
    <property type="entry name" value="AB_hydrolase_1"/>
</dbReference>
<dbReference type="GO" id="GO:0006654">
    <property type="term" value="P:phosphatidic acid biosynthetic process"/>
    <property type="evidence" value="ECO:0007669"/>
    <property type="project" value="TreeGrafter"/>
</dbReference>
<dbReference type="SUPFAM" id="SSF53474">
    <property type="entry name" value="alpha/beta-Hydrolases"/>
    <property type="match status" value="1"/>
</dbReference>
<accession>A0A9W6W867</accession>
<reference evidence="2" key="1">
    <citation type="submission" date="2023-04" db="EMBL/GenBank/DDBJ databases">
        <title>Candida boidinii NBRC 10035.</title>
        <authorList>
            <person name="Ichikawa N."/>
            <person name="Sato H."/>
            <person name="Tonouchi N."/>
        </authorList>
    </citation>
    <scope>NUCLEOTIDE SEQUENCE</scope>
    <source>
        <strain evidence="2">NBRC 10035</strain>
    </source>
</reference>
<name>A0A9W6W867_CANBO</name>
<proteinExistence type="predicted"/>
<comment type="caution">
    <text evidence="2">The sequence shown here is derived from an EMBL/GenBank/DDBJ whole genome shotgun (WGS) entry which is preliminary data.</text>
</comment>
<dbReference type="PANTHER" id="PTHR42886:SF23">
    <property type="entry name" value="1-ACYLGLYCEROL-3-PHOSPHATE O-ACYLTRANSFERASE ICT1-RELATED"/>
    <property type="match status" value="1"/>
</dbReference>
<dbReference type="GO" id="GO:0035965">
    <property type="term" value="P:cardiolipin acyl-chain remodeling"/>
    <property type="evidence" value="ECO:0007669"/>
    <property type="project" value="TreeGrafter"/>
</dbReference>
<dbReference type="AlphaFoldDB" id="A0A9W6W867"/>
<organism evidence="2 3">
    <name type="scientific">Candida boidinii</name>
    <name type="common">Yeast</name>
    <dbReference type="NCBI Taxonomy" id="5477"/>
    <lineage>
        <taxon>Eukaryota</taxon>
        <taxon>Fungi</taxon>
        <taxon>Dikarya</taxon>
        <taxon>Ascomycota</taxon>
        <taxon>Saccharomycotina</taxon>
        <taxon>Pichiomycetes</taxon>
        <taxon>Pichiales</taxon>
        <taxon>Pichiaceae</taxon>
        <taxon>Ogataea</taxon>
        <taxon>Ogataea/Candida clade</taxon>
    </lineage>
</organism>
<dbReference type="InterPro" id="IPR029058">
    <property type="entry name" value="AB_hydrolase_fold"/>
</dbReference>
<protein>
    <submittedName>
        <fullName evidence="2">Unnamed protein product</fullName>
    </submittedName>
</protein>
<dbReference type="GO" id="GO:0004623">
    <property type="term" value="F:phospholipase A2 activity"/>
    <property type="evidence" value="ECO:0007669"/>
    <property type="project" value="TreeGrafter"/>
</dbReference>
<evidence type="ECO:0000313" key="3">
    <source>
        <dbReference type="Proteomes" id="UP001165120"/>
    </source>
</evidence>
<sequence>MRPVVIRRVPFVSSQRFVITNVRSINTIKKPDNNERDVPDSWTISQSFTEWAKGFNKNYLKQRQDELMKFSMPYYGNQIKGLNSFSLQEPYNEQGQFLNEIRVENNNDTDNNAKNNKDIASRNHIVMLHGYQASSGWFYKNFHGLIENNPNTTIHALDMIGHGLSSEPINKIKDETNKKAINIIFDDSTIENIKHIHKSLFLPKRFTIDTTNYLNFFQNQYQLIEQIENEYVESIENWRKLNQIDQFDLIGHSLGGYVSLCYAMKYPDNIKKLILVSPGGIERSPFAISNPRIQELRDLQVINHLPDKIEFNCSYSVEDYSFLGRLPIIRRFFKWFWMNKLSLQDYLRIAGPFGPKILSKNHFKKLARPKVIDKFSEINLLTSYIYQTFFKRKFGDTAIQYIFTSSIVAKYPMLDRIHNLNPKINTLWLYGQHDWMYSDCGKAACKILNRIGSKSEFDLISKSGHNVYLDNSIEFNSKVKKFLNLK</sequence>
<evidence type="ECO:0000259" key="1">
    <source>
        <dbReference type="Pfam" id="PF00561"/>
    </source>
</evidence>
<dbReference type="Pfam" id="PF00561">
    <property type="entry name" value="Abhydrolase_1"/>
    <property type="match status" value="1"/>
</dbReference>
<dbReference type="EMBL" id="BSXN01000272">
    <property type="protein sequence ID" value="GME67874.1"/>
    <property type="molecule type" value="Genomic_DNA"/>
</dbReference>
<evidence type="ECO:0000313" key="2">
    <source>
        <dbReference type="EMBL" id="GME67874.1"/>
    </source>
</evidence>
<dbReference type="Proteomes" id="UP001165120">
    <property type="component" value="Unassembled WGS sequence"/>
</dbReference>
<dbReference type="PANTHER" id="PTHR42886">
    <property type="entry name" value="RE40534P-RELATED"/>
    <property type="match status" value="1"/>
</dbReference>
<dbReference type="GO" id="GO:0042171">
    <property type="term" value="F:lysophosphatidic acid acyltransferase activity"/>
    <property type="evidence" value="ECO:0007669"/>
    <property type="project" value="TreeGrafter"/>
</dbReference>
<feature type="domain" description="AB hydrolase-1" evidence="1">
    <location>
        <begin position="123"/>
        <end position="471"/>
    </location>
</feature>
<dbReference type="GO" id="GO:0005743">
    <property type="term" value="C:mitochondrial inner membrane"/>
    <property type="evidence" value="ECO:0007669"/>
    <property type="project" value="TreeGrafter"/>
</dbReference>
<dbReference type="GO" id="GO:0055088">
    <property type="term" value="P:lipid homeostasis"/>
    <property type="evidence" value="ECO:0007669"/>
    <property type="project" value="TreeGrafter"/>
</dbReference>
<dbReference type="Gene3D" id="3.40.50.1820">
    <property type="entry name" value="alpha/beta hydrolase"/>
    <property type="match status" value="1"/>
</dbReference>
<gene>
    <name evidence="2" type="ORF">Cboi02_000122800</name>
</gene>
<keyword evidence="3" id="KW-1185">Reference proteome</keyword>